<dbReference type="CDD" id="cd07814">
    <property type="entry name" value="SRPBCC_CalC_Aha1-like"/>
    <property type="match status" value="1"/>
</dbReference>
<comment type="similarity">
    <text evidence="1">Belongs to the AHA1 family.</text>
</comment>
<evidence type="ECO:0000259" key="2">
    <source>
        <dbReference type="Pfam" id="PF08327"/>
    </source>
</evidence>
<reference evidence="4" key="1">
    <citation type="submission" date="2018-12" db="EMBL/GenBank/DDBJ databases">
        <title>Tengunoibacter tsumagoiensis gen. nov., sp. nov., Dictyobacter kobayashii sp. nov., D. alpinus sp. nov., and D. joshuensis sp. nov. and description of Dictyobacteraceae fam. nov. within the order Ktedonobacterales isolated from Tengu-no-mugimeshi.</title>
        <authorList>
            <person name="Wang C.M."/>
            <person name="Zheng Y."/>
            <person name="Sakai Y."/>
            <person name="Toyoda A."/>
            <person name="Minakuchi Y."/>
            <person name="Abe K."/>
            <person name="Yokota A."/>
            <person name="Yabe S."/>
        </authorList>
    </citation>
    <scope>NUCLEOTIDE SEQUENCE [LARGE SCALE GENOMIC DNA]</scope>
    <source>
        <strain evidence="4">Uno11</strain>
    </source>
</reference>
<dbReference type="Pfam" id="PF08327">
    <property type="entry name" value="AHSA1"/>
    <property type="match status" value="1"/>
</dbReference>
<name>A0A402ALW3_9CHLR</name>
<dbReference type="SUPFAM" id="SSF55961">
    <property type="entry name" value="Bet v1-like"/>
    <property type="match status" value="1"/>
</dbReference>
<organism evidence="3 4">
    <name type="scientific">Dictyobacter kobayashii</name>
    <dbReference type="NCBI Taxonomy" id="2014872"/>
    <lineage>
        <taxon>Bacteria</taxon>
        <taxon>Bacillati</taxon>
        <taxon>Chloroflexota</taxon>
        <taxon>Ktedonobacteria</taxon>
        <taxon>Ktedonobacterales</taxon>
        <taxon>Dictyobacteraceae</taxon>
        <taxon>Dictyobacter</taxon>
    </lineage>
</organism>
<keyword evidence="4" id="KW-1185">Reference proteome</keyword>
<protein>
    <submittedName>
        <fullName evidence="3">Activator of HSP90 ATPase</fullName>
    </submittedName>
</protein>
<proteinExistence type="inferred from homology"/>
<evidence type="ECO:0000256" key="1">
    <source>
        <dbReference type="ARBA" id="ARBA00006817"/>
    </source>
</evidence>
<dbReference type="RefSeq" id="WP_126551831.1">
    <property type="nucleotide sequence ID" value="NZ_BIFS01000001.1"/>
</dbReference>
<feature type="domain" description="Activator of Hsp90 ATPase homologue 1/2-like C-terminal" evidence="2">
    <location>
        <begin position="12"/>
        <end position="132"/>
    </location>
</feature>
<evidence type="ECO:0000313" key="4">
    <source>
        <dbReference type="Proteomes" id="UP000287188"/>
    </source>
</evidence>
<dbReference type="EMBL" id="BIFS01000001">
    <property type="protein sequence ID" value="GCE20103.1"/>
    <property type="molecule type" value="Genomic_DNA"/>
</dbReference>
<dbReference type="InterPro" id="IPR023393">
    <property type="entry name" value="START-like_dom_sf"/>
</dbReference>
<dbReference type="OrthoDB" id="148854at2"/>
<sequence>MSEIVQELTIEATPENVFHALTLPDGIAGWWSNHVTAEPKVGSLTEVSFENGGIFKLEITELEVGKKVHWRVRLSPHNWEGSTITWNLAPIPQGTSLLFGQHDLTVGDTGYSIEETRAGWEYFLGSLKSYLETGKGTPYVY</sequence>
<dbReference type="Gene3D" id="3.30.530.20">
    <property type="match status" value="1"/>
</dbReference>
<comment type="caution">
    <text evidence="3">The sequence shown here is derived from an EMBL/GenBank/DDBJ whole genome shotgun (WGS) entry which is preliminary data.</text>
</comment>
<dbReference type="AlphaFoldDB" id="A0A402ALW3"/>
<evidence type="ECO:0000313" key="3">
    <source>
        <dbReference type="EMBL" id="GCE20103.1"/>
    </source>
</evidence>
<dbReference type="InterPro" id="IPR013538">
    <property type="entry name" value="ASHA1/2-like_C"/>
</dbReference>
<dbReference type="Proteomes" id="UP000287188">
    <property type="component" value="Unassembled WGS sequence"/>
</dbReference>
<accession>A0A402ALW3</accession>
<gene>
    <name evidence="3" type="ORF">KDK_39030</name>
</gene>